<evidence type="ECO:0000313" key="8">
    <source>
        <dbReference type="Proteomes" id="UP000825935"/>
    </source>
</evidence>
<keyword evidence="3 4" id="KW-0274">FAD</keyword>
<dbReference type="InterPro" id="IPR005101">
    <property type="entry name" value="Cryptochr/Photolyase_FAD-bd"/>
</dbReference>
<dbReference type="EMBL" id="CM035409">
    <property type="protein sequence ID" value="KAH7438177.1"/>
    <property type="molecule type" value="Genomic_DNA"/>
</dbReference>
<dbReference type="InterPro" id="IPR036134">
    <property type="entry name" value="Crypto/Photolyase_FAD-like_sf"/>
</dbReference>
<dbReference type="GO" id="GO:0071949">
    <property type="term" value="F:FAD binding"/>
    <property type="evidence" value="ECO:0007669"/>
    <property type="project" value="TreeGrafter"/>
</dbReference>
<feature type="binding site" evidence="4">
    <location>
        <begin position="43"/>
        <end position="45"/>
    </location>
    <ligand>
        <name>FAD</name>
        <dbReference type="ChEBI" id="CHEBI:57692"/>
    </ligand>
</feature>
<sequence length="152" mass="17360">MKELIATGFMSNRGRQIVCSFLVRDMGIDWRMGAEWFESLLLDYDPCSNYGNWTYGAGVGNDPREDRYFSIPKQAQNYDPDGDYVAHWIPQLANLSKSQRHFPGQAYLKPVVSLKFANSGRPRPESNKLDFSKMEFKSGGNSGGFRGRSRRF</sequence>
<feature type="domain" description="Cryptochrome/DNA photolyase FAD-binding" evidence="6">
    <location>
        <begin position="1"/>
        <end position="106"/>
    </location>
</feature>
<dbReference type="GO" id="GO:0003904">
    <property type="term" value="F:deoxyribodipyrimidine photo-lyase activity"/>
    <property type="evidence" value="ECO:0007669"/>
    <property type="project" value="TreeGrafter"/>
</dbReference>
<dbReference type="OMA" id="KFWRCGP"/>
<dbReference type="OrthoDB" id="435881at2759"/>
<evidence type="ECO:0000256" key="4">
    <source>
        <dbReference type="PIRSR" id="PIRSR602081-1"/>
    </source>
</evidence>
<dbReference type="SUPFAM" id="SSF48173">
    <property type="entry name" value="Cryptochrome/photolyase FAD-binding domain"/>
    <property type="match status" value="1"/>
</dbReference>
<comment type="caution">
    <text evidence="7">The sequence shown here is derived from an EMBL/GenBank/DDBJ whole genome shotgun (WGS) entry which is preliminary data.</text>
</comment>
<dbReference type="Gene3D" id="1.10.579.10">
    <property type="entry name" value="DNA Cyclobutane Dipyrimidine Photolyase, subunit A, domain 3"/>
    <property type="match status" value="1"/>
</dbReference>
<dbReference type="Pfam" id="PF03441">
    <property type="entry name" value="FAD_binding_7"/>
    <property type="match status" value="1"/>
</dbReference>
<dbReference type="InterPro" id="IPR002081">
    <property type="entry name" value="Cryptochrome/DNA_photolyase_1"/>
</dbReference>
<protein>
    <recommendedName>
        <fullName evidence="6">Cryptochrome/DNA photolyase FAD-binding domain-containing protein</fullName>
    </recommendedName>
</protein>
<evidence type="ECO:0000256" key="2">
    <source>
        <dbReference type="ARBA" id="ARBA00022630"/>
    </source>
</evidence>
<dbReference type="PANTHER" id="PTHR11455">
    <property type="entry name" value="CRYPTOCHROME"/>
    <property type="match status" value="1"/>
</dbReference>
<organism evidence="7 8">
    <name type="scientific">Ceratopteris richardii</name>
    <name type="common">Triangle waterfern</name>
    <dbReference type="NCBI Taxonomy" id="49495"/>
    <lineage>
        <taxon>Eukaryota</taxon>
        <taxon>Viridiplantae</taxon>
        <taxon>Streptophyta</taxon>
        <taxon>Embryophyta</taxon>
        <taxon>Tracheophyta</taxon>
        <taxon>Polypodiopsida</taxon>
        <taxon>Polypodiidae</taxon>
        <taxon>Polypodiales</taxon>
        <taxon>Pteridineae</taxon>
        <taxon>Pteridaceae</taxon>
        <taxon>Parkerioideae</taxon>
        <taxon>Ceratopteris</taxon>
    </lineage>
</organism>
<name>A0A8T2UPW9_CERRI</name>
<comment type="cofactor">
    <cofactor evidence="4">
        <name>FAD</name>
        <dbReference type="ChEBI" id="CHEBI:57692"/>
    </cofactor>
    <text evidence="4">Binds 1 FAD per subunit.</text>
</comment>
<dbReference type="Proteomes" id="UP000825935">
    <property type="component" value="Chromosome 4"/>
</dbReference>
<dbReference type="PANTHER" id="PTHR11455:SF22">
    <property type="entry name" value="CRYPTOCHROME DASH"/>
    <property type="match status" value="1"/>
</dbReference>
<gene>
    <name evidence="7" type="ORF">KP509_04G004000</name>
</gene>
<comment type="similarity">
    <text evidence="1">Belongs to the DNA photolyase class-1 family.</text>
</comment>
<dbReference type="AlphaFoldDB" id="A0A8T2UPW9"/>
<keyword evidence="2 4" id="KW-0285">Flavoprotein</keyword>
<evidence type="ECO:0000256" key="1">
    <source>
        <dbReference type="ARBA" id="ARBA00005862"/>
    </source>
</evidence>
<dbReference type="GO" id="GO:0003677">
    <property type="term" value="F:DNA binding"/>
    <property type="evidence" value="ECO:0007669"/>
    <property type="project" value="TreeGrafter"/>
</dbReference>
<proteinExistence type="inferred from homology"/>
<evidence type="ECO:0000256" key="5">
    <source>
        <dbReference type="SAM" id="MobiDB-lite"/>
    </source>
</evidence>
<evidence type="ECO:0000259" key="6">
    <source>
        <dbReference type="Pfam" id="PF03441"/>
    </source>
</evidence>
<dbReference type="GO" id="GO:0000719">
    <property type="term" value="P:photoreactive repair"/>
    <property type="evidence" value="ECO:0007669"/>
    <property type="project" value="TreeGrafter"/>
</dbReference>
<feature type="region of interest" description="Disordered" evidence="5">
    <location>
        <begin position="119"/>
        <end position="152"/>
    </location>
</feature>
<accession>A0A8T2UPW9</accession>
<dbReference type="PRINTS" id="PR00147">
    <property type="entry name" value="DNAPHOTLYASE"/>
</dbReference>
<feature type="compositionally biased region" description="Basic and acidic residues" evidence="5">
    <location>
        <begin position="122"/>
        <end position="136"/>
    </location>
</feature>
<keyword evidence="8" id="KW-1185">Reference proteome</keyword>
<evidence type="ECO:0000256" key="3">
    <source>
        <dbReference type="ARBA" id="ARBA00022827"/>
    </source>
</evidence>
<evidence type="ECO:0000313" key="7">
    <source>
        <dbReference type="EMBL" id="KAH7438177.1"/>
    </source>
</evidence>
<reference evidence="7" key="1">
    <citation type="submission" date="2021-08" db="EMBL/GenBank/DDBJ databases">
        <title>WGS assembly of Ceratopteris richardii.</title>
        <authorList>
            <person name="Marchant D.B."/>
            <person name="Chen G."/>
            <person name="Jenkins J."/>
            <person name="Shu S."/>
            <person name="Leebens-Mack J."/>
            <person name="Grimwood J."/>
            <person name="Schmutz J."/>
            <person name="Soltis P."/>
            <person name="Soltis D."/>
            <person name="Chen Z.-H."/>
        </authorList>
    </citation>
    <scope>NUCLEOTIDE SEQUENCE</scope>
    <source>
        <strain evidence="7">Whitten #5841</strain>
        <tissue evidence="7">Leaf</tissue>
    </source>
</reference>